<keyword evidence="2" id="KW-0489">Methyltransferase</keyword>
<name>A0A6J7FCQ5_9ZZZZ</name>
<dbReference type="GO" id="GO:0071424">
    <property type="term" value="F:rRNA (cytosine-N4-)-methyltransferase activity"/>
    <property type="evidence" value="ECO:0007669"/>
    <property type="project" value="TreeGrafter"/>
</dbReference>
<dbReference type="GO" id="GO:0005737">
    <property type="term" value="C:cytoplasm"/>
    <property type="evidence" value="ECO:0007669"/>
    <property type="project" value="TreeGrafter"/>
</dbReference>
<organism evidence="5">
    <name type="scientific">freshwater metagenome</name>
    <dbReference type="NCBI Taxonomy" id="449393"/>
    <lineage>
        <taxon>unclassified sequences</taxon>
        <taxon>metagenomes</taxon>
        <taxon>ecological metagenomes</taxon>
    </lineage>
</organism>
<dbReference type="AlphaFoldDB" id="A0A6J7FCQ5"/>
<evidence type="ECO:0000256" key="4">
    <source>
        <dbReference type="ARBA" id="ARBA00022691"/>
    </source>
</evidence>
<dbReference type="SUPFAM" id="SSF53335">
    <property type="entry name" value="S-adenosyl-L-methionine-dependent methyltransferases"/>
    <property type="match status" value="1"/>
</dbReference>
<dbReference type="SUPFAM" id="SSF81799">
    <property type="entry name" value="Putative methyltransferase TM0872, insert domain"/>
    <property type="match status" value="1"/>
</dbReference>
<keyword evidence="4" id="KW-0949">S-adenosyl-L-methionine</keyword>
<evidence type="ECO:0000256" key="3">
    <source>
        <dbReference type="ARBA" id="ARBA00022679"/>
    </source>
</evidence>
<keyword evidence="3" id="KW-0808">Transferase</keyword>
<evidence type="ECO:0000256" key="1">
    <source>
        <dbReference type="ARBA" id="ARBA00010396"/>
    </source>
</evidence>
<gene>
    <name evidence="5" type="ORF">UFOPK3516_00422</name>
</gene>
<reference evidence="5" key="1">
    <citation type="submission" date="2020-05" db="EMBL/GenBank/DDBJ databases">
        <authorList>
            <person name="Chiriac C."/>
            <person name="Salcher M."/>
            <person name="Ghai R."/>
            <person name="Kavagutti S V."/>
        </authorList>
    </citation>
    <scope>NUCLEOTIDE SEQUENCE</scope>
</reference>
<dbReference type="InterPro" id="IPR023397">
    <property type="entry name" value="SAM-dep_MeTrfase_MraW_recog"/>
</dbReference>
<dbReference type="EMBL" id="CAFBMB010000019">
    <property type="protein sequence ID" value="CAB4891658.1"/>
    <property type="molecule type" value="Genomic_DNA"/>
</dbReference>
<dbReference type="Gene3D" id="3.40.50.150">
    <property type="entry name" value="Vaccinia Virus protein VP39"/>
    <property type="match status" value="1"/>
</dbReference>
<sequence length="297" mass="33124">MDGNQPQWKEQGLPMNFRDIHIPVLKERTLSLFAPALDTRAAVVIDATVGMGGHAESILRRFPDVHLIGLDRDQQALAIAAKRLVEFESRIRLVHAVYDEIQPVWRETGWSRPLGILFDLGVSSLHLDSVDRGFSYAHDAPLDMRMNAQDSLTAAAILAGYDEAHLRRIFETYGEEKLSARYARAIIAERVVRPIERSGHLVTILQAATPAALMNSGHPAKRVFQALRIEVNSELAVLERAIPEAIELLALNGRIVVMSYQSLEDKIVRENFLDVLSATCRQGFLSYLSITCPSCDC</sequence>
<dbReference type="HAMAP" id="MF_01007">
    <property type="entry name" value="16SrRNA_methyltr_H"/>
    <property type="match status" value="1"/>
</dbReference>
<dbReference type="Pfam" id="PF01795">
    <property type="entry name" value="Methyltransf_5"/>
    <property type="match status" value="1"/>
</dbReference>
<dbReference type="InterPro" id="IPR029063">
    <property type="entry name" value="SAM-dependent_MTases_sf"/>
</dbReference>
<comment type="similarity">
    <text evidence="1">Belongs to the methyltransferase superfamily. RsmH family.</text>
</comment>
<dbReference type="InterPro" id="IPR002903">
    <property type="entry name" value="RsmH"/>
</dbReference>
<protein>
    <submittedName>
        <fullName evidence="5">Unannotated protein</fullName>
    </submittedName>
</protein>
<dbReference type="NCBIfam" id="TIGR00006">
    <property type="entry name" value="16S rRNA (cytosine(1402)-N(4))-methyltransferase RsmH"/>
    <property type="match status" value="1"/>
</dbReference>
<evidence type="ECO:0000313" key="5">
    <source>
        <dbReference type="EMBL" id="CAB4891658.1"/>
    </source>
</evidence>
<dbReference type="GO" id="GO:0070475">
    <property type="term" value="P:rRNA base methylation"/>
    <property type="evidence" value="ECO:0007669"/>
    <property type="project" value="TreeGrafter"/>
</dbReference>
<dbReference type="Gene3D" id="1.10.150.170">
    <property type="entry name" value="Putative methyltransferase TM0872, insert domain"/>
    <property type="match status" value="1"/>
</dbReference>
<evidence type="ECO:0000256" key="2">
    <source>
        <dbReference type="ARBA" id="ARBA00022603"/>
    </source>
</evidence>
<accession>A0A6J7FCQ5</accession>
<dbReference type="PANTHER" id="PTHR11265">
    <property type="entry name" value="S-ADENOSYL-METHYLTRANSFERASE MRAW"/>
    <property type="match status" value="1"/>
</dbReference>
<dbReference type="PIRSF" id="PIRSF004486">
    <property type="entry name" value="MraW"/>
    <property type="match status" value="1"/>
</dbReference>
<proteinExistence type="inferred from homology"/>
<dbReference type="PANTHER" id="PTHR11265:SF0">
    <property type="entry name" value="12S RRNA N4-METHYLCYTIDINE METHYLTRANSFERASE"/>
    <property type="match status" value="1"/>
</dbReference>